<gene>
    <name evidence="1" type="ORF">COT81_01240</name>
</gene>
<protein>
    <submittedName>
        <fullName evidence="1">Uncharacterized protein</fullName>
    </submittedName>
</protein>
<accession>A0A2H0W208</accession>
<name>A0A2H0W208_9BACT</name>
<reference evidence="2" key="1">
    <citation type="submission" date="2017-09" db="EMBL/GenBank/DDBJ databases">
        <title>Depth-based differentiation of microbial function through sediment-hosted aquifers and enrichment of novel symbionts in the deep terrestrial subsurface.</title>
        <authorList>
            <person name="Probst A.J."/>
            <person name="Ladd B."/>
            <person name="Jarett J.K."/>
            <person name="Geller-Mcgrath D.E."/>
            <person name="Sieber C.M.K."/>
            <person name="Emerson J.B."/>
            <person name="Anantharaman K."/>
            <person name="Thomas B.C."/>
            <person name="Malmstrom R."/>
            <person name="Stieglmeier M."/>
            <person name="Klingl A."/>
            <person name="Woyke T."/>
            <person name="Ryan C.M."/>
            <person name="Banfield J.F."/>
        </authorList>
    </citation>
    <scope>NUCLEOTIDE SEQUENCE [LARGE SCALE GENOMIC DNA]</scope>
</reference>
<proteinExistence type="predicted"/>
<dbReference type="EMBL" id="PEZZ01000007">
    <property type="protein sequence ID" value="PIS05388.1"/>
    <property type="molecule type" value="Genomic_DNA"/>
</dbReference>
<comment type="caution">
    <text evidence="1">The sequence shown here is derived from an EMBL/GenBank/DDBJ whole genome shotgun (WGS) entry which is preliminary data.</text>
</comment>
<dbReference type="AlphaFoldDB" id="A0A2H0W208"/>
<evidence type="ECO:0000313" key="1">
    <source>
        <dbReference type="EMBL" id="PIS05388.1"/>
    </source>
</evidence>
<organism evidence="1 2">
    <name type="scientific">Candidatus Buchananbacteria bacterium CG10_big_fil_rev_8_21_14_0_10_42_9</name>
    <dbReference type="NCBI Taxonomy" id="1974526"/>
    <lineage>
        <taxon>Bacteria</taxon>
        <taxon>Candidatus Buchananiibacteriota</taxon>
    </lineage>
</organism>
<sequence length="113" mass="12697">MPFFKPKLVWRTLIVSTRQLVNTKELSRNGEFFGSRISGCQQAHYSRRGIVVGECTGSHDDENQVAADQALPKAVIATSDAYRQWLIQQEALHGPSSKWPQSSCRRLILKPGD</sequence>
<dbReference type="Proteomes" id="UP000230935">
    <property type="component" value="Unassembled WGS sequence"/>
</dbReference>
<evidence type="ECO:0000313" key="2">
    <source>
        <dbReference type="Proteomes" id="UP000230935"/>
    </source>
</evidence>